<dbReference type="HOGENOM" id="CLU_045150_0_0_1"/>
<reference evidence="3 4" key="1">
    <citation type="submission" date="2015-01" db="EMBL/GenBank/DDBJ databases">
        <title>The Genome Sequence of Fonsecaea pedrosoi CBS 271.37.</title>
        <authorList>
            <consortium name="The Broad Institute Genomics Platform"/>
            <person name="Cuomo C."/>
            <person name="de Hoog S."/>
            <person name="Gorbushina A."/>
            <person name="Stielow B."/>
            <person name="Teixiera M."/>
            <person name="Abouelleil A."/>
            <person name="Chapman S.B."/>
            <person name="Priest M."/>
            <person name="Young S.K."/>
            <person name="Wortman J."/>
            <person name="Nusbaum C."/>
            <person name="Birren B."/>
        </authorList>
    </citation>
    <scope>NUCLEOTIDE SEQUENCE [LARGE SCALE GENOMIC DNA]</scope>
    <source>
        <strain evidence="3 4">CBS 271.37</strain>
    </source>
</reference>
<dbReference type="EMBL" id="KN846972">
    <property type="protein sequence ID" value="KIW79169.1"/>
    <property type="molecule type" value="Genomic_DNA"/>
</dbReference>
<evidence type="ECO:0000256" key="1">
    <source>
        <dbReference type="PROSITE-ProRule" id="PRU00325"/>
    </source>
</evidence>
<keyword evidence="1" id="KW-0862">Zinc</keyword>
<dbReference type="PROSITE" id="PS50966">
    <property type="entry name" value="ZF_SWIM"/>
    <property type="match status" value="1"/>
</dbReference>
<organism evidence="3 4">
    <name type="scientific">Fonsecaea pedrosoi CBS 271.37</name>
    <dbReference type="NCBI Taxonomy" id="1442368"/>
    <lineage>
        <taxon>Eukaryota</taxon>
        <taxon>Fungi</taxon>
        <taxon>Dikarya</taxon>
        <taxon>Ascomycota</taxon>
        <taxon>Pezizomycotina</taxon>
        <taxon>Eurotiomycetes</taxon>
        <taxon>Chaetothyriomycetidae</taxon>
        <taxon>Chaetothyriales</taxon>
        <taxon>Herpotrichiellaceae</taxon>
        <taxon>Fonsecaea</taxon>
    </lineage>
</organism>
<evidence type="ECO:0000313" key="4">
    <source>
        <dbReference type="Proteomes" id="UP000053029"/>
    </source>
</evidence>
<dbReference type="GO" id="GO:0008270">
    <property type="term" value="F:zinc ion binding"/>
    <property type="evidence" value="ECO:0007669"/>
    <property type="project" value="UniProtKB-KW"/>
</dbReference>
<dbReference type="RefSeq" id="XP_013282977.1">
    <property type="nucleotide sequence ID" value="XM_013427523.1"/>
</dbReference>
<protein>
    <recommendedName>
        <fullName evidence="2">SWIM-type domain-containing protein</fullName>
    </recommendedName>
</protein>
<keyword evidence="4" id="KW-1185">Reference proteome</keyword>
<dbReference type="STRING" id="1442368.A0A0D2H3F8"/>
<dbReference type="VEuPathDB" id="FungiDB:Z517_05781"/>
<dbReference type="Pfam" id="PF04434">
    <property type="entry name" value="SWIM"/>
    <property type="match status" value="2"/>
</dbReference>
<evidence type="ECO:0000313" key="3">
    <source>
        <dbReference type="EMBL" id="KIW79169.1"/>
    </source>
</evidence>
<dbReference type="GeneID" id="25305271"/>
<feature type="domain" description="SWIM-type" evidence="2">
    <location>
        <begin position="168"/>
        <end position="248"/>
    </location>
</feature>
<dbReference type="OrthoDB" id="5413281at2759"/>
<keyword evidence="1" id="KW-0479">Metal-binding</keyword>
<evidence type="ECO:0000259" key="2">
    <source>
        <dbReference type="PROSITE" id="PS50966"/>
    </source>
</evidence>
<proteinExistence type="predicted"/>
<name>A0A0D2H3F8_9EURO</name>
<gene>
    <name evidence="3" type="ORF">Z517_05781</name>
</gene>
<sequence length="284" mass="31646">MSWNRPQPSVLDSIFRALSQLSAPNIAPQDKRQHPPLQDSPDQAGHNWVQRLSLLDERKVRPIFLTLHMLFPHELLPALDILDRGLVTKLVVNSPVLVGDDPEDIPRQRRSSAEDRSLLECSEVNPQVQPDHRGWEVFYVQSSTTADKQSSRPRYYHHGGHSSTVPLYEVRLETWNCTCPAFSVSVFQSLNLEHGRNSGVVDDDIDVGRTGPSKATAEYEYKFGGSVTVKLARTPSCKHIVAVFLAKAAPNIFANSVKETTVSREEASAWGGGWGEHGGIWDYG</sequence>
<dbReference type="InterPro" id="IPR007527">
    <property type="entry name" value="Znf_SWIM"/>
</dbReference>
<accession>A0A0D2H3F8</accession>
<dbReference type="AlphaFoldDB" id="A0A0D2H3F8"/>
<dbReference type="Proteomes" id="UP000053029">
    <property type="component" value="Unassembled WGS sequence"/>
</dbReference>
<keyword evidence="1" id="KW-0863">Zinc-finger</keyword>